<reference evidence="1 2" key="1">
    <citation type="journal article" date="2014" name="Genome Biol. Evol.">
        <title>Acetic acid bacteria genomes reveal functional traits for adaptation to life in insect guts.</title>
        <authorList>
            <person name="Chouaia B."/>
            <person name="Gaiarsa S."/>
            <person name="Crotti E."/>
            <person name="Comandatore F."/>
            <person name="Degli Esposti M."/>
            <person name="Ricci I."/>
            <person name="Alma A."/>
            <person name="Favia G."/>
            <person name="Bandi C."/>
            <person name="Daffonchio D."/>
        </authorList>
    </citation>
    <scope>NUCLEOTIDE SEQUENCE [LARGE SCALE GENOMIC DNA]</scope>
    <source>
        <strain evidence="1 2">SF2.1</strain>
    </source>
</reference>
<sequence length="50" mass="5458">MRSPAGVLLRMREAGEGAFYGFQPWLYPAERANPDRVPVSLDPVTAAPLS</sequence>
<dbReference type="EMBL" id="CBLX010000027">
    <property type="protein sequence ID" value="CDG41205.1"/>
    <property type="molecule type" value="Genomic_DNA"/>
</dbReference>
<reference evidence="1 2" key="2">
    <citation type="journal article" date="2014" name="PLoS ONE">
        <title>Evolution of mitochondria reconstructed from the energy metabolism of living bacteria.</title>
        <authorList>
            <person name="Degli Esposti M."/>
            <person name="Chouaia B."/>
            <person name="Comandatore F."/>
            <person name="Crotti E."/>
            <person name="Sassera D."/>
            <person name="Lievens P.M."/>
            <person name="Daffonchio D."/>
            <person name="Bandi C."/>
        </authorList>
    </citation>
    <scope>NUCLEOTIDE SEQUENCE [LARGE SCALE GENOMIC DNA]</scope>
    <source>
        <strain evidence="1 2">SF2.1</strain>
    </source>
</reference>
<protein>
    <submittedName>
        <fullName evidence="1">Uncharacterized protein</fullName>
    </submittedName>
</protein>
<comment type="caution">
    <text evidence="1">The sequence shown here is derived from an EMBL/GenBank/DDBJ whole genome shotgun (WGS) entry which is preliminary data.</text>
</comment>
<name>A0A060QJT5_9PROT</name>
<evidence type="ECO:0000313" key="2">
    <source>
        <dbReference type="Proteomes" id="UP000027583"/>
    </source>
</evidence>
<gene>
    <name evidence="1" type="ORF">ASAP_3160</name>
</gene>
<accession>A0A060QJT5</accession>
<dbReference type="Proteomes" id="UP000027583">
    <property type="component" value="Unassembled WGS sequence"/>
</dbReference>
<organism evidence="1 2">
    <name type="scientific">Asaia bogorensis</name>
    <dbReference type="NCBI Taxonomy" id="91915"/>
    <lineage>
        <taxon>Bacteria</taxon>
        <taxon>Pseudomonadati</taxon>
        <taxon>Pseudomonadota</taxon>
        <taxon>Alphaproteobacteria</taxon>
        <taxon>Acetobacterales</taxon>
        <taxon>Acetobacteraceae</taxon>
        <taxon>Asaia</taxon>
    </lineage>
</organism>
<proteinExistence type="predicted"/>
<evidence type="ECO:0000313" key="1">
    <source>
        <dbReference type="EMBL" id="CDG41205.1"/>
    </source>
</evidence>
<dbReference type="AlphaFoldDB" id="A0A060QJT5"/>